<dbReference type="GO" id="GO:0006412">
    <property type="term" value="P:translation"/>
    <property type="evidence" value="ECO:0007669"/>
    <property type="project" value="InterPro"/>
</dbReference>
<dbReference type="PANTHER" id="PTHR13718">
    <property type="entry name" value="RIBOSOMAL S SUBUNIT"/>
    <property type="match status" value="1"/>
</dbReference>
<dbReference type="PROSITE" id="PS50881">
    <property type="entry name" value="S5_DSRBD"/>
    <property type="match status" value="1"/>
</dbReference>
<dbReference type="Proteomes" id="UP001222027">
    <property type="component" value="Unassembled WGS sequence"/>
</dbReference>
<dbReference type="Gene3D" id="3.30.230.10">
    <property type="match status" value="1"/>
</dbReference>
<dbReference type="EMBL" id="JAQQAF010000004">
    <property type="protein sequence ID" value="KAJ8490809.1"/>
    <property type="molecule type" value="Genomic_DNA"/>
</dbReference>
<gene>
    <name evidence="5" type="ORF">OPV22_012530</name>
</gene>
<protein>
    <recommendedName>
        <fullName evidence="1">40S ribosomal protein S2</fullName>
    </recommendedName>
</protein>
<dbReference type="GO" id="GO:0003723">
    <property type="term" value="F:RNA binding"/>
    <property type="evidence" value="ECO:0007669"/>
    <property type="project" value="InterPro"/>
</dbReference>
<name>A0AAV8PH67_ENSVE</name>
<dbReference type="InterPro" id="IPR014721">
    <property type="entry name" value="Ribsml_uS5_D2-typ_fold_subgr"/>
</dbReference>
<evidence type="ECO:0000256" key="2">
    <source>
        <dbReference type="PROSITE-ProRule" id="PRU00268"/>
    </source>
</evidence>
<dbReference type="InterPro" id="IPR000851">
    <property type="entry name" value="Ribosomal_uS5"/>
</dbReference>
<sequence>MAERRGGDRDGFGRGYGRGRRDRGCVGRDEVEKWLPVTKLGRLVKEGKITSLEQIYLHFVPTRAGQLTQFKAFVVVGDTDGHVDLGVKCAKEVPTAIRGAIVLAKLSVIHIRRGHWGNMIGEPHTVPCKIPGKYSWELREGNLECLMKTYIFLTSDFWMDTHFSKSPFQGYTDLRAKPSKAILLDNTEKDES</sequence>
<dbReference type="SUPFAM" id="SSF54768">
    <property type="entry name" value="dsRNA-binding domain-like"/>
    <property type="match status" value="1"/>
</dbReference>
<dbReference type="PANTHER" id="PTHR13718:SF4">
    <property type="entry name" value="40S RIBOSOMAL PROTEIN S2"/>
    <property type="match status" value="1"/>
</dbReference>
<accession>A0AAV8PH67</accession>
<evidence type="ECO:0000256" key="3">
    <source>
        <dbReference type="SAM" id="MobiDB-lite"/>
    </source>
</evidence>
<dbReference type="AlphaFoldDB" id="A0AAV8PH67"/>
<feature type="domain" description="S5 DRBM" evidence="4">
    <location>
        <begin position="62"/>
        <end position="111"/>
    </location>
</feature>
<comment type="caution">
    <text evidence="5">The sequence shown here is derived from an EMBL/GenBank/DDBJ whole genome shotgun (WGS) entry which is preliminary data.</text>
</comment>
<evidence type="ECO:0000313" key="6">
    <source>
        <dbReference type="Proteomes" id="UP001222027"/>
    </source>
</evidence>
<keyword evidence="2" id="KW-0687">Ribonucleoprotein</keyword>
<evidence type="ECO:0000313" key="5">
    <source>
        <dbReference type="EMBL" id="KAJ8490809.1"/>
    </source>
</evidence>
<dbReference type="GO" id="GO:0003735">
    <property type="term" value="F:structural constituent of ribosome"/>
    <property type="evidence" value="ECO:0007669"/>
    <property type="project" value="UniProtKB-UniRule"/>
</dbReference>
<evidence type="ECO:0000256" key="1">
    <source>
        <dbReference type="ARBA" id="ARBA00035407"/>
    </source>
</evidence>
<dbReference type="Pfam" id="PF00333">
    <property type="entry name" value="Ribosomal_S5"/>
    <property type="match status" value="1"/>
</dbReference>
<dbReference type="Gene3D" id="3.30.160.20">
    <property type="match status" value="2"/>
</dbReference>
<proteinExistence type="predicted"/>
<feature type="compositionally biased region" description="Basic and acidic residues" evidence="3">
    <location>
        <begin position="1"/>
        <end position="12"/>
    </location>
</feature>
<reference evidence="5 6" key="1">
    <citation type="submission" date="2022-12" db="EMBL/GenBank/DDBJ databases">
        <title>Chromosome-scale assembly of the Ensete ventricosum genome.</title>
        <authorList>
            <person name="Dussert Y."/>
            <person name="Stocks J."/>
            <person name="Wendawek A."/>
            <person name="Woldeyes F."/>
            <person name="Nichols R.A."/>
            <person name="Borrell J.S."/>
        </authorList>
    </citation>
    <scope>NUCLEOTIDE SEQUENCE [LARGE SCALE GENOMIC DNA]</scope>
    <source>
        <strain evidence="6">cv. Maze</strain>
        <tissue evidence="5">Seeds</tissue>
    </source>
</reference>
<feature type="region of interest" description="Disordered" evidence="3">
    <location>
        <begin position="1"/>
        <end position="24"/>
    </location>
</feature>
<dbReference type="InterPro" id="IPR013810">
    <property type="entry name" value="Ribosomal_uS5_N"/>
</dbReference>
<organism evidence="5 6">
    <name type="scientific">Ensete ventricosum</name>
    <name type="common">Abyssinian banana</name>
    <name type="synonym">Musa ensete</name>
    <dbReference type="NCBI Taxonomy" id="4639"/>
    <lineage>
        <taxon>Eukaryota</taxon>
        <taxon>Viridiplantae</taxon>
        <taxon>Streptophyta</taxon>
        <taxon>Embryophyta</taxon>
        <taxon>Tracheophyta</taxon>
        <taxon>Spermatophyta</taxon>
        <taxon>Magnoliopsida</taxon>
        <taxon>Liliopsida</taxon>
        <taxon>Zingiberales</taxon>
        <taxon>Musaceae</taxon>
        <taxon>Ensete</taxon>
    </lineage>
</organism>
<dbReference type="GO" id="GO:0022627">
    <property type="term" value="C:cytosolic small ribosomal subunit"/>
    <property type="evidence" value="ECO:0007669"/>
    <property type="project" value="TreeGrafter"/>
</dbReference>
<evidence type="ECO:0000259" key="4">
    <source>
        <dbReference type="PROSITE" id="PS50881"/>
    </source>
</evidence>
<keyword evidence="2" id="KW-0689">Ribosomal protein</keyword>
<keyword evidence="6" id="KW-1185">Reference proteome</keyword>